<evidence type="ECO:0000313" key="3">
    <source>
        <dbReference type="Proteomes" id="UP000886595"/>
    </source>
</evidence>
<protein>
    <submittedName>
        <fullName evidence="2">Uncharacterized protein</fullName>
    </submittedName>
</protein>
<dbReference type="OrthoDB" id="1744497at2759"/>
<accession>A0A8X7TEC2</accession>
<name>A0A8X7TEC2_BRACI</name>
<proteinExistence type="predicted"/>
<keyword evidence="3" id="KW-1185">Reference proteome</keyword>
<reference evidence="2 3" key="1">
    <citation type="submission" date="2020-02" db="EMBL/GenBank/DDBJ databases">
        <authorList>
            <person name="Ma Q."/>
            <person name="Huang Y."/>
            <person name="Song X."/>
            <person name="Pei D."/>
        </authorList>
    </citation>
    <scope>NUCLEOTIDE SEQUENCE [LARGE SCALE GENOMIC DNA]</scope>
    <source>
        <strain evidence="2">Sxm20200214</strain>
        <tissue evidence="2">Leaf</tissue>
    </source>
</reference>
<evidence type="ECO:0000313" key="2">
    <source>
        <dbReference type="EMBL" id="KAG2238920.1"/>
    </source>
</evidence>
<dbReference type="EMBL" id="JAAMPC010001604">
    <property type="protein sequence ID" value="KAG2238920.1"/>
    <property type="molecule type" value="Genomic_DNA"/>
</dbReference>
<gene>
    <name evidence="2" type="ORF">Bca52824_089780</name>
</gene>
<organism evidence="2 3">
    <name type="scientific">Brassica carinata</name>
    <name type="common">Ethiopian mustard</name>
    <name type="synonym">Abyssinian cabbage</name>
    <dbReference type="NCBI Taxonomy" id="52824"/>
    <lineage>
        <taxon>Eukaryota</taxon>
        <taxon>Viridiplantae</taxon>
        <taxon>Streptophyta</taxon>
        <taxon>Embryophyta</taxon>
        <taxon>Tracheophyta</taxon>
        <taxon>Spermatophyta</taxon>
        <taxon>Magnoliopsida</taxon>
        <taxon>eudicotyledons</taxon>
        <taxon>Gunneridae</taxon>
        <taxon>Pentapetalae</taxon>
        <taxon>rosids</taxon>
        <taxon>malvids</taxon>
        <taxon>Brassicales</taxon>
        <taxon>Brassicaceae</taxon>
        <taxon>Brassiceae</taxon>
        <taxon>Brassica</taxon>
    </lineage>
</organism>
<comment type="caution">
    <text evidence="2">The sequence shown here is derived from an EMBL/GenBank/DDBJ whole genome shotgun (WGS) entry which is preliminary data.</text>
</comment>
<feature type="region of interest" description="Disordered" evidence="1">
    <location>
        <begin position="125"/>
        <end position="155"/>
    </location>
</feature>
<evidence type="ECO:0000256" key="1">
    <source>
        <dbReference type="SAM" id="MobiDB-lite"/>
    </source>
</evidence>
<dbReference type="AlphaFoldDB" id="A0A8X7TEC2"/>
<sequence>MRVLGYERRWGSTIKEWPSLSTVEVRLLRFWEARNVRRDGELMGVDMCLVLRLVAQDTKLTPVAPLLKSYAKAGDSVNPEETDSAPFVKDMEGGTYTFQVRVGSYNFTANHQTFTISRINSVDDRVPHPEFVDNGGDDGDGGDNQGQEVPQGISGCRSELDNFISRCF</sequence>
<dbReference type="Proteomes" id="UP000886595">
    <property type="component" value="Unassembled WGS sequence"/>
</dbReference>